<sequence length="94" mass="10006">MPAGAHASDAAGDESQLRESADVPPPPAADGAADDGEPSSEPEKELNFFVRVLATEELGVRPQLQIGQPVIVRVNKGIQMDITFRLLVMETPGR</sequence>
<feature type="region of interest" description="Disordered" evidence="1">
    <location>
        <begin position="1"/>
        <end position="45"/>
    </location>
</feature>
<protein>
    <submittedName>
        <fullName evidence="2">Uncharacterized protein</fullName>
    </submittedName>
</protein>
<evidence type="ECO:0000313" key="3">
    <source>
        <dbReference type="Proteomes" id="UP000636709"/>
    </source>
</evidence>
<reference evidence="2" key="1">
    <citation type="submission" date="2020-07" db="EMBL/GenBank/DDBJ databases">
        <title>Genome sequence and genetic diversity analysis of an under-domesticated orphan crop, white fonio (Digitaria exilis).</title>
        <authorList>
            <person name="Bennetzen J.L."/>
            <person name="Chen S."/>
            <person name="Ma X."/>
            <person name="Wang X."/>
            <person name="Yssel A.E.J."/>
            <person name="Chaluvadi S.R."/>
            <person name="Johnson M."/>
            <person name="Gangashetty P."/>
            <person name="Hamidou F."/>
            <person name="Sanogo M.D."/>
            <person name="Zwaenepoel A."/>
            <person name="Wallace J."/>
            <person name="Van De Peer Y."/>
            <person name="Van Deynze A."/>
        </authorList>
    </citation>
    <scope>NUCLEOTIDE SEQUENCE</scope>
    <source>
        <tissue evidence="2">Leaves</tissue>
    </source>
</reference>
<comment type="caution">
    <text evidence="2">The sequence shown here is derived from an EMBL/GenBank/DDBJ whole genome shotgun (WGS) entry which is preliminary data.</text>
</comment>
<name>A0A835ETU0_9POAL</name>
<evidence type="ECO:0000256" key="1">
    <source>
        <dbReference type="SAM" id="MobiDB-lite"/>
    </source>
</evidence>
<dbReference type="EMBL" id="JACEFO010001742">
    <property type="protein sequence ID" value="KAF8712844.1"/>
    <property type="molecule type" value="Genomic_DNA"/>
</dbReference>
<proteinExistence type="predicted"/>
<accession>A0A835ETU0</accession>
<evidence type="ECO:0000313" key="2">
    <source>
        <dbReference type="EMBL" id="KAF8712844.1"/>
    </source>
</evidence>
<dbReference type="Proteomes" id="UP000636709">
    <property type="component" value="Unassembled WGS sequence"/>
</dbReference>
<dbReference type="AlphaFoldDB" id="A0A835ETU0"/>
<organism evidence="2 3">
    <name type="scientific">Digitaria exilis</name>
    <dbReference type="NCBI Taxonomy" id="1010633"/>
    <lineage>
        <taxon>Eukaryota</taxon>
        <taxon>Viridiplantae</taxon>
        <taxon>Streptophyta</taxon>
        <taxon>Embryophyta</taxon>
        <taxon>Tracheophyta</taxon>
        <taxon>Spermatophyta</taxon>
        <taxon>Magnoliopsida</taxon>
        <taxon>Liliopsida</taxon>
        <taxon>Poales</taxon>
        <taxon>Poaceae</taxon>
        <taxon>PACMAD clade</taxon>
        <taxon>Panicoideae</taxon>
        <taxon>Panicodae</taxon>
        <taxon>Paniceae</taxon>
        <taxon>Anthephorinae</taxon>
        <taxon>Digitaria</taxon>
    </lineage>
</organism>
<keyword evidence="3" id="KW-1185">Reference proteome</keyword>
<gene>
    <name evidence="2" type="ORF">HU200_028617</name>
</gene>